<dbReference type="STRING" id="39946.B8BI57"/>
<organism evidence="2 3">
    <name type="scientific">Oryza sativa subsp. indica</name>
    <name type="common">Rice</name>
    <dbReference type="NCBI Taxonomy" id="39946"/>
    <lineage>
        <taxon>Eukaryota</taxon>
        <taxon>Viridiplantae</taxon>
        <taxon>Streptophyta</taxon>
        <taxon>Embryophyta</taxon>
        <taxon>Tracheophyta</taxon>
        <taxon>Spermatophyta</taxon>
        <taxon>Magnoliopsida</taxon>
        <taxon>Liliopsida</taxon>
        <taxon>Poales</taxon>
        <taxon>Poaceae</taxon>
        <taxon>BOP clade</taxon>
        <taxon>Oryzoideae</taxon>
        <taxon>Oryzeae</taxon>
        <taxon>Oryzinae</taxon>
        <taxon>Oryza</taxon>
        <taxon>Oryza sativa</taxon>
    </lineage>
</organism>
<dbReference type="AlphaFoldDB" id="B8BI57"/>
<evidence type="ECO:0000313" key="2">
    <source>
        <dbReference type="EMBL" id="EEC67410.1"/>
    </source>
</evidence>
<reference evidence="2 3" key="1">
    <citation type="journal article" date="2005" name="PLoS Biol.">
        <title>The genomes of Oryza sativa: a history of duplications.</title>
        <authorList>
            <person name="Yu J."/>
            <person name="Wang J."/>
            <person name="Lin W."/>
            <person name="Li S."/>
            <person name="Li H."/>
            <person name="Zhou J."/>
            <person name="Ni P."/>
            <person name="Dong W."/>
            <person name="Hu S."/>
            <person name="Zeng C."/>
            <person name="Zhang J."/>
            <person name="Zhang Y."/>
            <person name="Li R."/>
            <person name="Xu Z."/>
            <person name="Li S."/>
            <person name="Li X."/>
            <person name="Zheng H."/>
            <person name="Cong L."/>
            <person name="Lin L."/>
            <person name="Yin J."/>
            <person name="Geng J."/>
            <person name="Li G."/>
            <person name="Shi J."/>
            <person name="Liu J."/>
            <person name="Lv H."/>
            <person name="Li J."/>
            <person name="Wang J."/>
            <person name="Deng Y."/>
            <person name="Ran L."/>
            <person name="Shi X."/>
            <person name="Wang X."/>
            <person name="Wu Q."/>
            <person name="Li C."/>
            <person name="Ren X."/>
            <person name="Wang J."/>
            <person name="Wang X."/>
            <person name="Li D."/>
            <person name="Liu D."/>
            <person name="Zhang X."/>
            <person name="Ji Z."/>
            <person name="Zhao W."/>
            <person name="Sun Y."/>
            <person name="Zhang Z."/>
            <person name="Bao J."/>
            <person name="Han Y."/>
            <person name="Dong L."/>
            <person name="Ji J."/>
            <person name="Chen P."/>
            <person name="Wu S."/>
            <person name="Liu J."/>
            <person name="Xiao Y."/>
            <person name="Bu D."/>
            <person name="Tan J."/>
            <person name="Yang L."/>
            <person name="Ye C."/>
            <person name="Zhang J."/>
            <person name="Xu J."/>
            <person name="Zhou Y."/>
            <person name="Yu Y."/>
            <person name="Zhang B."/>
            <person name="Zhuang S."/>
            <person name="Wei H."/>
            <person name="Liu B."/>
            <person name="Lei M."/>
            <person name="Yu H."/>
            <person name="Li Y."/>
            <person name="Xu H."/>
            <person name="Wei S."/>
            <person name="He X."/>
            <person name="Fang L."/>
            <person name="Zhang Z."/>
            <person name="Zhang Y."/>
            <person name="Huang X."/>
            <person name="Su Z."/>
            <person name="Tong W."/>
            <person name="Li J."/>
            <person name="Tong Z."/>
            <person name="Li S."/>
            <person name="Ye J."/>
            <person name="Wang L."/>
            <person name="Fang L."/>
            <person name="Lei T."/>
            <person name="Chen C."/>
            <person name="Chen H."/>
            <person name="Xu Z."/>
            <person name="Li H."/>
            <person name="Huang H."/>
            <person name="Zhang F."/>
            <person name="Xu H."/>
            <person name="Li N."/>
            <person name="Zhao C."/>
            <person name="Li S."/>
            <person name="Dong L."/>
            <person name="Huang Y."/>
            <person name="Li L."/>
            <person name="Xi Y."/>
            <person name="Qi Q."/>
            <person name="Li W."/>
            <person name="Zhang B."/>
            <person name="Hu W."/>
            <person name="Zhang Y."/>
            <person name="Tian X."/>
            <person name="Jiao Y."/>
            <person name="Liang X."/>
            <person name="Jin J."/>
            <person name="Gao L."/>
            <person name="Zheng W."/>
            <person name="Hao B."/>
            <person name="Liu S."/>
            <person name="Wang W."/>
            <person name="Yuan L."/>
            <person name="Cao M."/>
            <person name="McDermott J."/>
            <person name="Samudrala R."/>
            <person name="Wang J."/>
            <person name="Wong G.K."/>
            <person name="Yang H."/>
        </authorList>
    </citation>
    <scope>NUCLEOTIDE SEQUENCE [LARGE SCALE GENOMIC DNA]</scope>
    <source>
        <strain evidence="3">cv. 93-11</strain>
    </source>
</reference>
<evidence type="ECO:0000313" key="3">
    <source>
        <dbReference type="Proteomes" id="UP000007015"/>
    </source>
</evidence>
<dbReference type="EMBL" id="CM000135">
    <property type="protein sequence ID" value="EEC67410.1"/>
    <property type="molecule type" value="Genomic_DNA"/>
</dbReference>
<proteinExistence type="predicted"/>
<keyword evidence="3" id="KW-1185">Reference proteome</keyword>
<feature type="region of interest" description="Disordered" evidence="1">
    <location>
        <begin position="1"/>
        <end position="38"/>
    </location>
</feature>
<name>B8BI57_ORYSI</name>
<feature type="compositionally biased region" description="Polar residues" evidence="1">
    <location>
        <begin position="23"/>
        <end position="32"/>
    </location>
</feature>
<accession>B8BI57</accession>
<sequence>MAAAVVPLNRRPIRGPAIHSRPRSSPCTSAPGTSGAGMRSCGGALGRCAAMSGLTSNRWGPGSPASSLCAAAPNLAQPRRSTAHLVTRACATSRTRVVVVTFTTFPSSLKRYSTDPVLVRPDDHARWEQGAEVAAATVVVVLVEMDGLAPAAMSEALLVFASGRSIGGAGPGRRPHLRRGESREFAWIYDYEDAPMSAPVWTMLRDFSKVRVQETEEKQGLGIGYWVDALQQKLHFSIPLVREGDGSIEVVADNNGWSFMGEDVVARSGISRKSRM</sequence>
<evidence type="ECO:0000256" key="1">
    <source>
        <dbReference type="SAM" id="MobiDB-lite"/>
    </source>
</evidence>
<dbReference type="Proteomes" id="UP000007015">
    <property type="component" value="Chromosome 10"/>
</dbReference>
<protein>
    <submittedName>
        <fullName evidence="2">Uncharacterized protein</fullName>
    </submittedName>
</protein>
<dbReference type="Gramene" id="BGIOSGA033418-TA">
    <property type="protein sequence ID" value="BGIOSGA033418-PA"/>
    <property type="gene ID" value="BGIOSGA033418"/>
</dbReference>
<dbReference type="OMA" id="YEDAPMS"/>
<gene>
    <name evidence="2" type="ORF">OsI_34580</name>
</gene>
<dbReference type="HOGENOM" id="CLU_088076_0_0_1"/>